<protein>
    <submittedName>
        <fullName evidence="2">SGNH/GDSL hydrolase family protein</fullName>
        <ecNumber evidence="2">3.1.-.-</ecNumber>
    </submittedName>
</protein>
<dbReference type="GO" id="GO:0016787">
    <property type="term" value="F:hydrolase activity"/>
    <property type="evidence" value="ECO:0007669"/>
    <property type="project" value="UniProtKB-KW"/>
</dbReference>
<accession>A0ABT8SAL3</accession>
<evidence type="ECO:0000313" key="3">
    <source>
        <dbReference type="Proteomes" id="UP001169027"/>
    </source>
</evidence>
<dbReference type="InterPro" id="IPR036514">
    <property type="entry name" value="SGNH_hydro_sf"/>
</dbReference>
<dbReference type="EMBL" id="JAUKVY010000024">
    <property type="protein sequence ID" value="MDO1535962.1"/>
    <property type="molecule type" value="Genomic_DNA"/>
</dbReference>
<evidence type="ECO:0000313" key="2">
    <source>
        <dbReference type="EMBL" id="MDO1535962.1"/>
    </source>
</evidence>
<dbReference type="EC" id="3.1.-.-" evidence="2"/>
<dbReference type="InterPro" id="IPR013830">
    <property type="entry name" value="SGNH_hydro"/>
</dbReference>
<proteinExistence type="predicted"/>
<reference evidence="2" key="1">
    <citation type="submission" date="2023-06" db="EMBL/GenBank/DDBJ databases">
        <authorList>
            <person name="Jiang Y."/>
            <person name="Liu Q."/>
        </authorList>
    </citation>
    <scope>NUCLEOTIDE SEQUENCE</scope>
    <source>
        <strain evidence="2">CGMCC 1.12090</strain>
    </source>
</reference>
<dbReference type="Proteomes" id="UP001169027">
    <property type="component" value="Unassembled WGS sequence"/>
</dbReference>
<dbReference type="SUPFAM" id="SSF52266">
    <property type="entry name" value="SGNH hydrolase"/>
    <property type="match status" value="1"/>
</dbReference>
<keyword evidence="3" id="KW-1185">Reference proteome</keyword>
<keyword evidence="2" id="KW-0378">Hydrolase</keyword>
<comment type="caution">
    <text evidence="2">The sequence shown here is derived from an EMBL/GenBank/DDBJ whole genome shotgun (WGS) entry which is preliminary data.</text>
</comment>
<name>A0ABT8SAL3_9BURK</name>
<organism evidence="2 3">
    <name type="scientific">Variovorax ginsengisoli</name>
    <dbReference type="NCBI Taxonomy" id="363844"/>
    <lineage>
        <taxon>Bacteria</taxon>
        <taxon>Pseudomonadati</taxon>
        <taxon>Pseudomonadota</taxon>
        <taxon>Betaproteobacteria</taxon>
        <taxon>Burkholderiales</taxon>
        <taxon>Comamonadaceae</taxon>
        <taxon>Variovorax</taxon>
    </lineage>
</organism>
<sequence length="341" mass="37058">MASTVEGPVAPAGSIPLAVLGDSNSHSYQDRQTFPAGSPARGGALQASTFQWTEVLARLRPNEIDQGPWGVWGQRARVLVLRETLGLPVEQWPKKEDYRYNLAFTGSNCADLLSSRQQQAQRLVELMDLDRERWKRGVVVIRMGTNDWKPVLDQQARDPSALEVQAARTRCADAIGGTVALIRAAHPSTRILLVGISNEADDPAFHARWQSAAESANIDKALDGFNAAIRDIAKHHPNVAFFDDQAWSKSRWGSRDPAGKPAFKTLVIGSLRVTNTAGDTPNNALLADSHYGLVANALWAQSLVARLNEAFGLKLTPISDAEVLRFLETAIGTPKARAPGS</sequence>
<dbReference type="Pfam" id="PF13472">
    <property type="entry name" value="Lipase_GDSL_2"/>
    <property type="match status" value="1"/>
</dbReference>
<evidence type="ECO:0000259" key="1">
    <source>
        <dbReference type="Pfam" id="PF13472"/>
    </source>
</evidence>
<gene>
    <name evidence="2" type="ORF">Q2T77_27115</name>
</gene>
<dbReference type="RefSeq" id="WP_301813817.1">
    <property type="nucleotide sequence ID" value="NZ_JAUJZH010000024.1"/>
</dbReference>
<feature type="domain" description="SGNH hydrolase-type esterase" evidence="1">
    <location>
        <begin position="97"/>
        <end position="245"/>
    </location>
</feature>
<dbReference type="Gene3D" id="3.40.50.1110">
    <property type="entry name" value="SGNH hydrolase"/>
    <property type="match status" value="1"/>
</dbReference>